<comment type="subcellular location">
    <subcellularLocation>
        <location evidence="1">Cell membrane</location>
        <topology evidence="1">Lipid-anchor</topology>
        <topology evidence="1">GPI-anchor</topology>
    </subcellularLocation>
</comment>
<dbReference type="PANTHER" id="PTHR32382">
    <property type="entry name" value="FASCICLIN-LIKE ARABINOGALACTAN PROTEIN"/>
    <property type="match status" value="1"/>
</dbReference>
<keyword evidence="2" id="KW-1003">Cell membrane</keyword>
<feature type="domain" description="FAS1" evidence="9">
    <location>
        <begin position="33"/>
        <end position="184"/>
    </location>
</feature>
<dbReference type="SMART" id="SM00554">
    <property type="entry name" value="FAS1"/>
    <property type="match status" value="2"/>
</dbReference>
<dbReference type="GO" id="GO:0098552">
    <property type="term" value="C:side of membrane"/>
    <property type="evidence" value="ECO:0007669"/>
    <property type="project" value="UniProtKB-KW"/>
</dbReference>
<proteinExistence type="predicted"/>
<sequence>MPFGGGIVLLCVATLAVWFGCFIPCCWGFIDPQQNITGILGRANGFSLFNRLLSRTGIAEDINVRSSVTVLAPNDDALGPLLAGYEGGGIPQQQISDTLRYHVLLEYMDVPDMRARPPGQLVTTLYQTTGRAAGELGWVSLSIEPNNNVGVGLPFPDVPPNATIISTIALFPYNISVLQIDKVLVPPELAQSPPPPFPQINITDALVRANRFNTFVAFLQATGVDQTFQDSESKEGITIFAPADEAFAALPAASLQKLTAQQKILVLEYHALNTYYALGTLKEFKNPAAPTVATSDPRSGGAGQFTVNVTSVDGVFTIYTGIVAAPVVDTVLEEAPVSIFVIEKVLLPRSLFERKDGGPPSTAHGPPSPNVAMPPSLSALPSPPPPPPPVQNLSFSPPKWASPASSRPVFAPGPAPQLASSIGSPSPVCSLAGFSFILSWLYVLL</sequence>
<dbReference type="Gene3D" id="2.30.180.10">
    <property type="entry name" value="FAS1 domain"/>
    <property type="match status" value="2"/>
</dbReference>
<dbReference type="InterPro" id="IPR000782">
    <property type="entry name" value="FAS1_domain"/>
</dbReference>
<evidence type="ECO:0000256" key="8">
    <source>
        <dbReference type="SAM" id="Phobius"/>
    </source>
</evidence>
<protein>
    <recommendedName>
        <fullName evidence="9">FAS1 domain-containing protein</fullName>
    </recommendedName>
</protein>
<dbReference type="AlphaFoldDB" id="A0A9D4UPW0"/>
<organism evidence="10 11">
    <name type="scientific">Adiantum capillus-veneris</name>
    <name type="common">Maidenhair fern</name>
    <dbReference type="NCBI Taxonomy" id="13818"/>
    <lineage>
        <taxon>Eukaryota</taxon>
        <taxon>Viridiplantae</taxon>
        <taxon>Streptophyta</taxon>
        <taxon>Embryophyta</taxon>
        <taxon>Tracheophyta</taxon>
        <taxon>Polypodiopsida</taxon>
        <taxon>Polypodiidae</taxon>
        <taxon>Polypodiales</taxon>
        <taxon>Pteridineae</taxon>
        <taxon>Pteridaceae</taxon>
        <taxon>Vittarioideae</taxon>
        <taxon>Adiantum</taxon>
    </lineage>
</organism>
<keyword evidence="3" id="KW-0336">GPI-anchor</keyword>
<evidence type="ECO:0000256" key="2">
    <source>
        <dbReference type="ARBA" id="ARBA00022475"/>
    </source>
</evidence>
<dbReference type="Proteomes" id="UP000886520">
    <property type="component" value="Chromosome 13"/>
</dbReference>
<dbReference type="GO" id="GO:0005886">
    <property type="term" value="C:plasma membrane"/>
    <property type="evidence" value="ECO:0007669"/>
    <property type="project" value="UniProtKB-SubCell"/>
</dbReference>
<dbReference type="PROSITE" id="PS50213">
    <property type="entry name" value="FAS1"/>
    <property type="match status" value="2"/>
</dbReference>
<evidence type="ECO:0000313" key="10">
    <source>
        <dbReference type="EMBL" id="KAI5071750.1"/>
    </source>
</evidence>
<dbReference type="InterPro" id="IPR033254">
    <property type="entry name" value="Plant_FLA"/>
</dbReference>
<dbReference type="EMBL" id="JABFUD020000013">
    <property type="protein sequence ID" value="KAI5071750.1"/>
    <property type="molecule type" value="Genomic_DNA"/>
</dbReference>
<evidence type="ECO:0000256" key="5">
    <source>
        <dbReference type="ARBA" id="ARBA00023136"/>
    </source>
</evidence>
<feature type="domain" description="FAS1" evidence="9">
    <location>
        <begin position="199"/>
        <end position="346"/>
    </location>
</feature>
<evidence type="ECO:0000256" key="4">
    <source>
        <dbReference type="ARBA" id="ARBA00022729"/>
    </source>
</evidence>
<gene>
    <name evidence="10" type="ORF">GOP47_0014001</name>
</gene>
<comment type="caution">
    <text evidence="10">The sequence shown here is derived from an EMBL/GenBank/DDBJ whole genome shotgun (WGS) entry which is preliminary data.</text>
</comment>
<evidence type="ECO:0000256" key="7">
    <source>
        <dbReference type="SAM" id="MobiDB-lite"/>
    </source>
</evidence>
<evidence type="ECO:0000313" key="11">
    <source>
        <dbReference type="Proteomes" id="UP000886520"/>
    </source>
</evidence>
<dbReference type="OrthoDB" id="286301at2759"/>
<dbReference type="Pfam" id="PF02469">
    <property type="entry name" value="Fasciclin"/>
    <property type="match status" value="2"/>
</dbReference>
<evidence type="ECO:0000256" key="1">
    <source>
        <dbReference type="ARBA" id="ARBA00004609"/>
    </source>
</evidence>
<keyword evidence="8" id="KW-0812">Transmembrane</keyword>
<keyword evidence="6" id="KW-0449">Lipoprotein</keyword>
<accession>A0A9D4UPW0</accession>
<keyword evidence="5 8" id="KW-0472">Membrane</keyword>
<name>A0A9D4UPW0_ADICA</name>
<keyword evidence="4" id="KW-0732">Signal</keyword>
<feature type="region of interest" description="Disordered" evidence="7">
    <location>
        <begin position="353"/>
        <end position="400"/>
    </location>
</feature>
<evidence type="ECO:0000256" key="3">
    <source>
        <dbReference type="ARBA" id="ARBA00022622"/>
    </source>
</evidence>
<evidence type="ECO:0000259" key="9">
    <source>
        <dbReference type="PROSITE" id="PS50213"/>
    </source>
</evidence>
<keyword evidence="3" id="KW-0325">Glycoprotein</keyword>
<feature type="compositionally biased region" description="Pro residues" evidence="7">
    <location>
        <begin position="381"/>
        <end position="390"/>
    </location>
</feature>
<keyword evidence="11" id="KW-1185">Reference proteome</keyword>
<reference evidence="10" key="1">
    <citation type="submission" date="2021-01" db="EMBL/GenBank/DDBJ databases">
        <title>Adiantum capillus-veneris genome.</title>
        <authorList>
            <person name="Fang Y."/>
            <person name="Liao Q."/>
        </authorList>
    </citation>
    <scope>NUCLEOTIDE SEQUENCE</scope>
    <source>
        <strain evidence="10">H3</strain>
        <tissue evidence="10">Leaf</tissue>
    </source>
</reference>
<dbReference type="PANTHER" id="PTHR32382:SF0">
    <property type="entry name" value="FASCICLIN-LIKE ARABINOGALACTAN PROTEIN 4"/>
    <property type="match status" value="1"/>
</dbReference>
<keyword evidence="8" id="KW-1133">Transmembrane helix</keyword>
<dbReference type="InterPro" id="IPR036378">
    <property type="entry name" value="FAS1_dom_sf"/>
</dbReference>
<dbReference type="SUPFAM" id="SSF82153">
    <property type="entry name" value="FAS1 domain"/>
    <property type="match status" value="2"/>
</dbReference>
<evidence type="ECO:0000256" key="6">
    <source>
        <dbReference type="ARBA" id="ARBA00023288"/>
    </source>
</evidence>
<feature type="transmembrane region" description="Helical" evidence="8">
    <location>
        <begin position="7"/>
        <end position="30"/>
    </location>
</feature>